<evidence type="ECO:0000313" key="3">
    <source>
        <dbReference type="Proteomes" id="UP000630353"/>
    </source>
</evidence>
<sequence length="262" mass="28274">MVSALDLHDATQPPEDFGVLLRRWRRRRGTSQLDLALDAGTSQRHVSFLETGRARPSRYMVVALAGALDVPLRDRNALLAAAGFSPAFLARQDSDPDLAAVEAALSFILDKQEPFPAIVVDRAWRLRRANAAAERMLAFLAPDGLPTATDGAIDLAAWIFDPDGLGPWLRNRDEVLPHMARRLGPAAPHWAAGGGRSAEGDDLPLPPVLTLDVAKDGVAVRLFSTITTLGEPQDLALHDIRIESFFPADEPSRAVLEAMAGG</sequence>
<reference evidence="2" key="1">
    <citation type="journal article" date="2014" name="Int. J. Syst. Evol. Microbiol.">
        <title>Complete genome sequence of Corynebacterium casei LMG S-19264T (=DSM 44701T), isolated from a smear-ripened cheese.</title>
        <authorList>
            <consortium name="US DOE Joint Genome Institute (JGI-PGF)"/>
            <person name="Walter F."/>
            <person name="Albersmeier A."/>
            <person name="Kalinowski J."/>
            <person name="Ruckert C."/>
        </authorList>
    </citation>
    <scope>NUCLEOTIDE SEQUENCE</scope>
    <source>
        <strain evidence="2">KCTC 42651</strain>
    </source>
</reference>
<dbReference type="Proteomes" id="UP000630353">
    <property type="component" value="Unassembled WGS sequence"/>
</dbReference>
<evidence type="ECO:0000259" key="1">
    <source>
        <dbReference type="PROSITE" id="PS50943"/>
    </source>
</evidence>
<accession>A0A918XP33</accession>
<dbReference type="InterPro" id="IPR001387">
    <property type="entry name" value="Cro/C1-type_HTH"/>
</dbReference>
<dbReference type="CDD" id="cd00093">
    <property type="entry name" value="HTH_XRE"/>
    <property type="match status" value="1"/>
</dbReference>
<keyword evidence="3" id="KW-1185">Reference proteome</keyword>
<evidence type="ECO:0000313" key="2">
    <source>
        <dbReference type="EMBL" id="GHD43673.1"/>
    </source>
</evidence>
<reference evidence="2" key="2">
    <citation type="submission" date="2020-09" db="EMBL/GenBank/DDBJ databases">
        <authorList>
            <person name="Sun Q."/>
            <person name="Kim S."/>
        </authorList>
    </citation>
    <scope>NUCLEOTIDE SEQUENCE</scope>
    <source>
        <strain evidence="2">KCTC 42651</strain>
    </source>
</reference>
<dbReference type="GO" id="GO:0003677">
    <property type="term" value="F:DNA binding"/>
    <property type="evidence" value="ECO:0007669"/>
    <property type="project" value="InterPro"/>
</dbReference>
<protein>
    <submittedName>
        <fullName evidence="2">Transcriptional regulator</fullName>
    </submittedName>
</protein>
<proteinExistence type="predicted"/>
<feature type="domain" description="HTH cro/C1-type" evidence="1">
    <location>
        <begin position="21"/>
        <end position="75"/>
    </location>
</feature>
<dbReference type="Pfam" id="PF17765">
    <property type="entry name" value="MLTR_LBD"/>
    <property type="match status" value="1"/>
</dbReference>
<dbReference type="PANTHER" id="PTHR35010">
    <property type="entry name" value="BLL4672 PROTEIN-RELATED"/>
    <property type="match status" value="1"/>
</dbReference>
<dbReference type="SUPFAM" id="SSF47413">
    <property type="entry name" value="lambda repressor-like DNA-binding domains"/>
    <property type="match status" value="1"/>
</dbReference>
<dbReference type="InterPro" id="IPR010982">
    <property type="entry name" value="Lambda_DNA-bd_dom_sf"/>
</dbReference>
<dbReference type="Pfam" id="PF01381">
    <property type="entry name" value="HTH_3"/>
    <property type="match status" value="1"/>
</dbReference>
<dbReference type="Gene3D" id="1.10.260.40">
    <property type="entry name" value="lambda repressor-like DNA-binding domains"/>
    <property type="match status" value="1"/>
</dbReference>
<dbReference type="SMART" id="SM00530">
    <property type="entry name" value="HTH_XRE"/>
    <property type="match status" value="1"/>
</dbReference>
<name>A0A918XP33_9PROT</name>
<dbReference type="EMBL" id="BMZS01000002">
    <property type="protein sequence ID" value="GHD43673.1"/>
    <property type="molecule type" value="Genomic_DNA"/>
</dbReference>
<dbReference type="PANTHER" id="PTHR35010:SF4">
    <property type="entry name" value="BLL5781 PROTEIN"/>
    <property type="match status" value="1"/>
</dbReference>
<dbReference type="InterPro" id="IPR041413">
    <property type="entry name" value="MLTR_LBD"/>
</dbReference>
<organism evidence="2 3">
    <name type="scientific">Thalassobaculum fulvum</name>
    <dbReference type="NCBI Taxonomy" id="1633335"/>
    <lineage>
        <taxon>Bacteria</taxon>
        <taxon>Pseudomonadati</taxon>
        <taxon>Pseudomonadota</taxon>
        <taxon>Alphaproteobacteria</taxon>
        <taxon>Rhodospirillales</taxon>
        <taxon>Thalassobaculaceae</taxon>
        <taxon>Thalassobaculum</taxon>
    </lineage>
</organism>
<dbReference type="RefSeq" id="WP_189987844.1">
    <property type="nucleotide sequence ID" value="NZ_BMZS01000002.1"/>
</dbReference>
<dbReference type="PROSITE" id="PS50943">
    <property type="entry name" value="HTH_CROC1"/>
    <property type="match status" value="1"/>
</dbReference>
<comment type="caution">
    <text evidence="2">The sequence shown here is derived from an EMBL/GenBank/DDBJ whole genome shotgun (WGS) entry which is preliminary data.</text>
</comment>
<dbReference type="AlphaFoldDB" id="A0A918XP33"/>
<gene>
    <name evidence="2" type="ORF">GCM10017083_10120</name>
</gene>